<evidence type="ECO:0000313" key="3">
    <source>
        <dbReference type="EMBL" id="KAK5089043.1"/>
    </source>
</evidence>
<evidence type="ECO:0000256" key="2">
    <source>
        <dbReference type="SAM" id="Phobius"/>
    </source>
</evidence>
<feature type="region of interest" description="Disordered" evidence="1">
    <location>
        <begin position="50"/>
        <end position="105"/>
    </location>
</feature>
<name>A0AAN7T5G5_9EURO</name>
<feature type="transmembrane region" description="Helical" evidence="2">
    <location>
        <begin position="21"/>
        <end position="46"/>
    </location>
</feature>
<evidence type="ECO:0000313" key="4">
    <source>
        <dbReference type="Proteomes" id="UP001309876"/>
    </source>
</evidence>
<gene>
    <name evidence="3" type="ORF">LTR05_003267</name>
</gene>
<keyword evidence="2" id="KW-0472">Membrane</keyword>
<sequence length="105" mass="11638">MAPYTWIFGINMMIRVGLAGWSAWIVYVLVGTMQIVLIVTAIIFAVRDRKSGNESKHPSEDPSFNGWNTTLRPRQGSGTSHAPSNISPDERSPLITNGKQSSRQH</sequence>
<keyword evidence="4" id="KW-1185">Reference proteome</keyword>
<feature type="compositionally biased region" description="Polar residues" evidence="1">
    <location>
        <begin position="65"/>
        <end position="87"/>
    </location>
</feature>
<keyword evidence="2" id="KW-1133">Transmembrane helix</keyword>
<keyword evidence="2" id="KW-0812">Transmembrane</keyword>
<comment type="caution">
    <text evidence="3">The sequence shown here is derived from an EMBL/GenBank/DDBJ whole genome shotgun (WGS) entry which is preliminary data.</text>
</comment>
<feature type="compositionally biased region" description="Basic and acidic residues" evidence="1">
    <location>
        <begin position="50"/>
        <end position="60"/>
    </location>
</feature>
<evidence type="ECO:0000256" key="1">
    <source>
        <dbReference type="SAM" id="MobiDB-lite"/>
    </source>
</evidence>
<reference evidence="3 4" key="1">
    <citation type="submission" date="2023-08" db="EMBL/GenBank/DDBJ databases">
        <title>Black Yeasts Isolated from many extreme environments.</title>
        <authorList>
            <person name="Coleine C."/>
            <person name="Stajich J.E."/>
            <person name="Selbmann L."/>
        </authorList>
    </citation>
    <scope>NUCLEOTIDE SEQUENCE [LARGE SCALE GENOMIC DNA]</scope>
    <source>
        <strain evidence="3 4">CCFEE 5910</strain>
    </source>
</reference>
<dbReference type="Proteomes" id="UP001309876">
    <property type="component" value="Unassembled WGS sequence"/>
</dbReference>
<feature type="compositionally biased region" description="Polar residues" evidence="1">
    <location>
        <begin position="94"/>
        <end position="105"/>
    </location>
</feature>
<dbReference type="AlphaFoldDB" id="A0AAN7T5G5"/>
<proteinExistence type="predicted"/>
<dbReference type="EMBL" id="JAVRRJ010000002">
    <property type="protein sequence ID" value="KAK5089043.1"/>
    <property type="molecule type" value="Genomic_DNA"/>
</dbReference>
<accession>A0AAN7T5G5</accession>
<protein>
    <submittedName>
        <fullName evidence="3">Uncharacterized protein</fullName>
    </submittedName>
</protein>
<organism evidence="3 4">
    <name type="scientific">Lithohypha guttulata</name>
    <dbReference type="NCBI Taxonomy" id="1690604"/>
    <lineage>
        <taxon>Eukaryota</taxon>
        <taxon>Fungi</taxon>
        <taxon>Dikarya</taxon>
        <taxon>Ascomycota</taxon>
        <taxon>Pezizomycotina</taxon>
        <taxon>Eurotiomycetes</taxon>
        <taxon>Chaetothyriomycetidae</taxon>
        <taxon>Chaetothyriales</taxon>
        <taxon>Trichomeriaceae</taxon>
        <taxon>Lithohypha</taxon>
    </lineage>
</organism>